<dbReference type="AlphaFoldDB" id="A0ABD3ZS70"/>
<proteinExistence type="inferred from homology"/>
<evidence type="ECO:0000259" key="12">
    <source>
        <dbReference type="Pfam" id="PF02870"/>
    </source>
</evidence>
<accession>A0ABD3ZS70</accession>
<dbReference type="PROSITE" id="PS00374">
    <property type="entry name" value="MGMT"/>
    <property type="match status" value="1"/>
</dbReference>
<evidence type="ECO:0000256" key="6">
    <source>
        <dbReference type="ARBA" id="ARBA00022763"/>
    </source>
</evidence>
<protein>
    <recommendedName>
        <fullName evidence="3">methylated-DNA--[protein]-cysteine S-methyltransferase</fullName>
        <ecNumber evidence="3">2.1.1.63</ecNumber>
    </recommendedName>
</protein>
<feature type="domain" description="Methylguanine DNA methyltransferase ribonuclease-like" evidence="12">
    <location>
        <begin position="130"/>
        <end position="161"/>
    </location>
</feature>
<evidence type="ECO:0000256" key="5">
    <source>
        <dbReference type="ARBA" id="ARBA00022679"/>
    </source>
</evidence>
<dbReference type="PANTHER" id="PTHR10815">
    <property type="entry name" value="METHYLATED-DNA--PROTEIN-CYSTEINE METHYLTRANSFERASE"/>
    <property type="match status" value="1"/>
</dbReference>
<dbReference type="GO" id="GO:0032259">
    <property type="term" value="P:methylation"/>
    <property type="evidence" value="ECO:0007669"/>
    <property type="project" value="UniProtKB-KW"/>
</dbReference>
<keyword evidence="8" id="KW-0234">DNA repair</keyword>
<dbReference type="EC" id="2.1.1.63" evidence="3"/>
<evidence type="ECO:0000256" key="9">
    <source>
        <dbReference type="ARBA" id="ARBA00049348"/>
    </source>
</evidence>
<dbReference type="FunFam" id="1.10.10.10:FF:000214">
    <property type="entry name" value="Methylated-DNA--protein-cysteine methyltransferase"/>
    <property type="match status" value="1"/>
</dbReference>
<dbReference type="GO" id="GO:0006281">
    <property type="term" value="P:DNA repair"/>
    <property type="evidence" value="ECO:0007669"/>
    <property type="project" value="UniProtKB-KW"/>
</dbReference>
<evidence type="ECO:0000256" key="2">
    <source>
        <dbReference type="ARBA" id="ARBA00008711"/>
    </source>
</evidence>
<dbReference type="Pfam" id="PF02805">
    <property type="entry name" value="Ada_Zn_binding"/>
    <property type="match status" value="1"/>
</dbReference>
<dbReference type="SUPFAM" id="SSF57884">
    <property type="entry name" value="Ada DNA repair protein, N-terminal domain (N-Ada 10)"/>
    <property type="match status" value="1"/>
</dbReference>
<dbReference type="GO" id="GO:0003908">
    <property type="term" value="F:methylated-DNA-[protein]-cysteine S-methyltransferase activity"/>
    <property type="evidence" value="ECO:0007669"/>
    <property type="project" value="UniProtKB-EC"/>
</dbReference>
<dbReference type="InterPro" id="IPR036217">
    <property type="entry name" value="MethylDNA_cys_MeTrfase_DNAb"/>
</dbReference>
<reference evidence="13 14" key="1">
    <citation type="submission" date="2014-11" db="EMBL/GenBank/DDBJ databases">
        <title>Draft Genome Sequences of Nine Bacillus subtilis Strains that Form Spores with High Heat-Resistance.</title>
        <authorList>
            <person name="Krawcyk A.O."/>
            <person name="Berendsen E.M."/>
            <person name="de Jong A."/>
            <person name="Holsappel S."/>
            <person name="Eijlander R.T."/>
            <person name="Wells-Bennik M."/>
            <person name="Kuipers O.P."/>
        </authorList>
    </citation>
    <scope>NUCLEOTIDE SEQUENCE [LARGE SCALE GENOMIC DNA]</scope>
    <source>
        <strain evidence="13 14">B4067</strain>
    </source>
</reference>
<dbReference type="EMBL" id="JSXS01000079">
    <property type="protein sequence ID" value="KIL30965.1"/>
    <property type="molecule type" value="Genomic_DNA"/>
</dbReference>
<dbReference type="Pfam" id="PF02870">
    <property type="entry name" value="Methyltransf_1N"/>
    <property type="match status" value="1"/>
</dbReference>
<sequence>MPDSINNGYKESHDHRISNDAEMITDEKWQAIINNDAAYNNQFFYAVKSTGIFCKPSCKSRVPKKENVCIFPNAEQALRANFRPCKRCKPTNEKMPDSEWVDLITEYIDKNFTEKLTLEWARKRFPGSLLVEDDDKLEPYAVEITQYLEGKRKNFTVPVEYAGTQFQLAVWNALCEIPYGQTKSYSDIANEINKPAAVRAVGAAIGANPVLITVPCHRVIGKNGSLTGYRGGFEMKTLLLDLEKRASSEMDVPH</sequence>
<evidence type="ECO:0000259" key="11">
    <source>
        <dbReference type="Pfam" id="PF02805"/>
    </source>
</evidence>
<evidence type="ECO:0000313" key="14">
    <source>
        <dbReference type="Proteomes" id="UP000031970"/>
    </source>
</evidence>
<gene>
    <name evidence="13" type="ORF">B4067_0160</name>
</gene>
<dbReference type="Gene3D" id="1.10.10.10">
    <property type="entry name" value="Winged helix-like DNA-binding domain superfamily/Winged helix DNA-binding domain"/>
    <property type="match status" value="1"/>
</dbReference>
<dbReference type="InterPro" id="IPR035451">
    <property type="entry name" value="Ada-like_dom_sf"/>
</dbReference>
<dbReference type="InterPro" id="IPR004026">
    <property type="entry name" value="Ada_DNA_repair_Zn-bd"/>
</dbReference>
<evidence type="ECO:0000256" key="8">
    <source>
        <dbReference type="ARBA" id="ARBA00023204"/>
    </source>
</evidence>
<comment type="catalytic activity">
    <reaction evidence="9">
        <text>a 6-O-methyl-2'-deoxyguanosine in DNA + L-cysteinyl-[protein] = S-methyl-L-cysteinyl-[protein] + a 2'-deoxyguanosine in DNA</text>
        <dbReference type="Rhea" id="RHEA:24000"/>
        <dbReference type="Rhea" id="RHEA-COMP:10131"/>
        <dbReference type="Rhea" id="RHEA-COMP:10132"/>
        <dbReference type="Rhea" id="RHEA-COMP:11367"/>
        <dbReference type="Rhea" id="RHEA-COMP:11368"/>
        <dbReference type="ChEBI" id="CHEBI:29950"/>
        <dbReference type="ChEBI" id="CHEBI:82612"/>
        <dbReference type="ChEBI" id="CHEBI:85445"/>
        <dbReference type="ChEBI" id="CHEBI:85448"/>
        <dbReference type="EC" id="2.1.1.63"/>
    </reaction>
</comment>
<keyword evidence="4 13" id="KW-0489">Methyltransferase</keyword>
<keyword evidence="5 13" id="KW-0808">Transferase</keyword>
<evidence type="ECO:0000256" key="7">
    <source>
        <dbReference type="ARBA" id="ARBA00023159"/>
    </source>
</evidence>
<name>A0ABD3ZS70_BACIU</name>
<dbReference type="PANTHER" id="PTHR10815:SF12">
    <property type="entry name" value="METHYLATED-DNA--PROTEIN-CYSTEINE METHYLTRANSFERASE, INDUCIBLE"/>
    <property type="match status" value="1"/>
</dbReference>
<dbReference type="InterPro" id="IPR001497">
    <property type="entry name" value="MethylDNA_cys_MeTrfase_AS"/>
</dbReference>
<comment type="similarity">
    <text evidence="2">Belongs to the MGMT family.</text>
</comment>
<comment type="catalytic activity">
    <reaction evidence="1">
        <text>a 4-O-methyl-thymidine in DNA + L-cysteinyl-[protein] = a thymidine in DNA + S-methyl-L-cysteinyl-[protein]</text>
        <dbReference type="Rhea" id="RHEA:53428"/>
        <dbReference type="Rhea" id="RHEA-COMP:10131"/>
        <dbReference type="Rhea" id="RHEA-COMP:10132"/>
        <dbReference type="Rhea" id="RHEA-COMP:13555"/>
        <dbReference type="Rhea" id="RHEA-COMP:13556"/>
        <dbReference type="ChEBI" id="CHEBI:29950"/>
        <dbReference type="ChEBI" id="CHEBI:82612"/>
        <dbReference type="ChEBI" id="CHEBI:137386"/>
        <dbReference type="ChEBI" id="CHEBI:137387"/>
        <dbReference type="EC" id="2.1.1.63"/>
    </reaction>
</comment>
<dbReference type="InterPro" id="IPR014048">
    <property type="entry name" value="MethylDNA_cys_MeTrfase_DNA-bd"/>
</dbReference>
<comment type="caution">
    <text evidence="13">The sequence shown here is derived from an EMBL/GenBank/DDBJ whole genome shotgun (WGS) entry which is preliminary data.</text>
</comment>
<dbReference type="InterPro" id="IPR036388">
    <property type="entry name" value="WH-like_DNA-bd_sf"/>
</dbReference>
<dbReference type="Proteomes" id="UP000031970">
    <property type="component" value="Unassembled WGS sequence"/>
</dbReference>
<evidence type="ECO:0000256" key="4">
    <source>
        <dbReference type="ARBA" id="ARBA00022603"/>
    </source>
</evidence>
<organism evidence="13 14">
    <name type="scientific">Bacillus subtilis subsp. subtilis</name>
    <dbReference type="NCBI Taxonomy" id="135461"/>
    <lineage>
        <taxon>Bacteria</taxon>
        <taxon>Bacillati</taxon>
        <taxon>Bacillota</taxon>
        <taxon>Bacilli</taxon>
        <taxon>Bacillales</taxon>
        <taxon>Bacillaceae</taxon>
        <taxon>Bacillus</taxon>
    </lineage>
</organism>
<feature type="domain" description="Ada DNA repair metal-binding" evidence="11">
    <location>
        <begin position="27"/>
        <end position="90"/>
    </location>
</feature>
<feature type="domain" description="Methylated-DNA-[protein]-cysteine S-methyltransferase DNA binding" evidence="10">
    <location>
        <begin position="165"/>
        <end position="244"/>
    </location>
</feature>
<evidence type="ECO:0000313" key="13">
    <source>
        <dbReference type="EMBL" id="KIL30965.1"/>
    </source>
</evidence>
<dbReference type="SUPFAM" id="SSF46767">
    <property type="entry name" value="Methylated DNA-protein cysteine methyltransferase, C-terminal domain"/>
    <property type="match status" value="1"/>
</dbReference>
<evidence type="ECO:0000256" key="1">
    <source>
        <dbReference type="ARBA" id="ARBA00001286"/>
    </source>
</evidence>
<dbReference type="Pfam" id="PF01035">
    <property type="entry name" value="DNA_binding_1"/>
    <property type="match status" value="1"/>
</dbReference>
<evidence type="ECO:0000256" key="3">
    <source>
        <dbReference type="ARBA" id="ARBA00011918"/>
    </source>
</evidence>
<evidence type="ECO:0000259" key="10">
    <source>
        <dbReference type="Pfam" id="PF01035"/>
    </source>
</evidence>
<dbReference type="NCBIfam" id="TIGR00589">
    <property type="entry name" value="ogt"/>
    <property type="match status" value="1"/>
</dbReference>
<dbReference type="Gene3D" id="3.40.10.10">
    <property type="entry name" value="DNA Methylphosphotriester Repair Domain"/>
    <property type="match status" value="1"/>
</dbReference>
<keyword evidence="7" id="KW-0010">Activator</keyword>
<dbReference type="CDD" id="cd06445">
    <property type="entry name" value="ATase"/>
    <property type="match status" value="1"/>
</dbReference>
<keyword evidence="6" id="KW-0227">DNA damage</keyword>
<dbReference type="InterPro" id="IPR008332">
    <property type="entry name" value="MethylG_MeTrfase_N"/>
</dbReference>